<name>A0A7X8YEJ4_9MICC</name>
<dbReference type="PANTHER" id="PTHR30290">
    <property type="entry name" value="PERIPLASMIC BINDING COMPONENT OF ABC TRANSPORTER"/>
    <property type="match status" value="1"/>
</dbReference>
<dbReference type="PANTHER" id="PTHR30290:SF38">
    <property type="entry name" value="D,D-DIPEPTIDE-BINDING PERIPLASMIC PROTEIN DDPA-RELATED"/>
    <property type="match status" value="1"/>
</dbReference>
<dbReference type="InterPro" id="IPR000914">
    <property type="entry name" value="SBP_5_dom"/>
</dbReference>
<feature type="domain" description="Solute-binding protein family 5" evidence="2">
    <location>
        <begin position="83"/>
        <end position="446"/>
    </location>
</feature>
<gene>
    <name evidence="3" type="ORF">HGQ17_10380</name>
</gene>
<keyword evidence="1" id="KW-0732">Signal</keyword>
<evidence type="ECO:0000313" key="3">
    <source>
        <dbReference type="EMBL" id="NLS10391.1"/>
    </source>
</evidence>
<dbReference type="AlphaFoldDB" id="A0A7X8YEJ4"/>
<protein>
    <submittedName>
        <fullName evidence="3">ABC transporter substrate-binding protein</fullName>
    </submittedName>
</protein>
<keyword evidence="4" id="KW-1185">Reference proteome</keyword>
<organism evidence="3 4">
    <name type="scientific">Nesterenkonia sedimenti</name>
    <dbReference type="NCBI Taxonomy" id="1463632"/>
    <lineage>
        <taxon>Bacteria</taxon>
        <taxon>Bacillati</taxon>
        <taxon>Actinomycetota</taxon>
        <taxon>Actinomycetes</taxon>
        <taxon>Micrococcales</taxon>
        <taxon>Micrococcaceae</taxon>
        <taxon>Nesterenkonia</taxon>
    </lineage>
</organism>
<dbReference type="Gene3D" id="3.40.190.10">
    <property type="entry name" value="Periplasmic binding protein-like II"/>
    <property type="match status" value="1"/>
</dbReference>
<comment type="caution">
    <text evidence="3">The sequence shown here is derived from an EMBL/GenBank/DDBJ whole genome shotgun (WGS) entry which is preliminary data.</text>
</comment>
<dbReference type="PROSITE" id="PS51257">
    <property type="entry name" value="PROKAR_LIPOPROTEIN"/>
    <property type="match status" value="1"/>
</dbReference>
<dbReference type="Gene3D" id="3.10.105.10">
    <property type="entry name" value="Dipeptide-binding Protein, Domain 3"/>
    <property type="match status" value="1"/>
</dbReference>
<evidence type="ECO:0000259" key="2">
    <source>
        <dbReference type="Pfam" id="PF00496"/>
    </source>
</evidence>
<proteinExistence type="predicted"/>
<dbReference type="SUPFAM" id="SSF53850">
    <property type="entry name" value="Periplasmic binding protein-like II"/>
    <property type="match status" value="1"/>
</dbReference>
<dbReference type="Pfam" id="PF00496">
    <property type="entry name" value="SBP_bac_5"/>
    <property type="match status" value="1"/>
</dbReference>
<evidence type="ECO:0000256" key="1">
    <source>
        <dbReference type="ARBA" id="ARBA00022729"/>
    </source>
</evidence>
<accession>A0A7X8YEJ4</accession>
<dbReference type="PIRSF" id="PIRSF002741">
    <property type="entry name" value="MppA"/>
    <property type="match status" value="1"/>
</dbReference>
<dbReference type="GO" id="GO:1904680">
    <property type="term" value="F:peptide transmembrane transporter activity"/>
    <property type="evidence" value="ECO:0007669"/>
    <property type="project" value="TreeGrafter"/>
</dbReference>
<dbReference type="Proteomes" id="UP000523139">
    <property type="component" value="Unassembled WGS sequence"/>
</dbReference>
<reference evidence="3 4" key="1">
    <citation type="submission" date="2020-04" db="EMBL/GenBank/DDBJ databases">
        <title>Nesterenkonia sp. nov., isolated from marine sediment.</title>
        <authorList>
            <person name="Zhang G."/>
        </authorList>
    </citation>
    <scope>NUCLEOTIDE SEQUENCE [LARGE SCALE GENOMIC DNA]</scope>
    <source>
        <strain evidence="3 4">MY13</strain>
    </source>
</reference>
<dbReference type="GO" id="GO:0043190">
    <property type="term" value="C:ATP-binding cassette (ABC) transporter complex"/>
    <property type="evidence" value="ECO:0007669"/>
    <property type="project" value="InterPro"/>
</dbReference>
<dbReference type="GO" id="GO:0042597">
    <property type="term" value="C:periplasmic space"/>
    <property type="evidence" value="ECO:0007669"/>
    <property type="project" value="UniProtKB-ARBA"/>
</dbReference>
<dbReference type="EMBL" id="JABAHY010000009">
    <property type="protein sequence ID" value="NLS10391.1"/>
    <property type="molecule type" value="Genomic_DNA"/>
</dbReference>
<dbReference type="InterPro" id="IPR030678">
    <property type="entry name" value="Peptide/Ni-bd"/>
</dbReference>
<dbReference type="InterPro" id="IPR039424">
    <property type="entry name" value="SBP_5"/>
</dbReference>
<dbReference type="Gene3D" id="3.90.76.10">
    <property type="entry name" value="Dipeptide-binding Protein, Domain 1"/>
    <property type="match status" value="1"/>
</dbReference>
<sequence length="522" mass="57456">MNTGSSKKMKSGLAIAATGTLLLTACGGGNGGGEAADADVSEFTVAWHAQPPTLDPVLSTAAATHSMARNVYEPLVTLDADNELQPVLAESWEEDGANIVFTLRDDVEFHNGEPMTAEDVAASHNRWFELSNVGPLFFPDSTMEVTGEHEVTLVNEEPMYPALILMGRNGSPPVVMPESLIEDAPAEGVDDMIGTGPYKFEEWVTDQHIHFTLNEDYSPPAGEPSGLAGDRTGTYENIYYEMVPDTSTRVSGIQSGEYDAAMNIPYDNFDQVDEHPEVSTFLYDGGFGGAVFNKAEGPMADENLRHAVNAALDMEAILTAAYTDDRFYTMNGALADEESMWFTDVALENYNVNDPELAEELIAESDYDGEPIRIVTTREYEEYYNTAVVMEQQLGDVGFDVELIVTDWATVTEMRDDPSAHEISMTAWSPVEMPIEYTFFNPTWSGWTEDEAIAAAIEKTTYAPDEETAMEGITELQEAFYEYLPVMNFGYRSNIVAIRDGFDGYEPPAGIGDMFFRVQPAE</sequence>
<dbReference type="GO" id="GO:0015833">
    <property type="term" value="P:peptide transport"/>
    <property type="evidence" value="ECO:0007669"/>
    <property type="project" value="TreeGrafter"/>
</dbReference>
<dbReference type="RefSeq" id="WP_168887871.1">
    <property type="nucleotide sequence ID" value="NZ_JABAHY010000009.1"/>
</dbReference>
<evidence type="ECO:0000313" key="4">
    <source>
        <dbReference type="Proteomes" id="UP000523139"/>
    </source>
</evidence>